<dbReference type="RefSeq" id="WP_134370437.1">
    <property type="nucleotide sequence ID" value="NZ_SOGN01000046.1"/>
</dbReference>
<dbReference type="OrthoDB" id="3173471at2"/>
<comment type="caution">
    <text evidence="1">The sequence shown here is derived from an EMBL/GenBank/DDBJ whole genome shotgun (WGS) entry which is preliminary data.</text>
</comment>
<dbReference type="AlphaFoldDB" id="A0A4R8XL56"/>
<dbReference type="Proteomes" id="UP000298433">
    <property type="component" value="Unassembled WGS sequence"/>
</dbReference>
<dbReference type="InterPro" id="IPR011335">
    <property type="entry name" value="Restrct_endonuc-II-like"/>
</dbReference>
<proteinExistence type="predicted"/>
<evidence type="ECO:0000313" key="2">
    <source>
        <dbReference type="Proteomes" id="UP000298433"/>
    </source>
</evidence>
<organism evidence="1 2">
    <name type="scientific">Cryobacterium cheniae</name>
    <dbReference type="NCBI Taxonomy" id="1259262"/>
    <lineage>
        <taxon>Bacteria</taxon>
        <taxon>Bacillati</taxon>
        <taxon>Actinomycetota</taxon>
        <taxon>Actinomycetes</taxon>
        <taxon>Micrococcales</taxon>
        <taxon>Microbacteriaceae</taxon>
        <taxon>Cryobacterium</taxon>
    </lineage>
</organism>
<dbReference type="EMBL" id="SOGN01000046">
    <property type="protein sequence ID" value="TFC79213.1"/>
    <property type="molecule type" value="Genomic_DNA"/>
</dbReference>
<keyword evidence="2" id="KW-1185">Reference proteome</keyword>
<reference evidence="1 2" key="1">
    <citation type="submission" date="2019-03" db="EMBL/GenBank/DDBJ databases">
        <title>Genomics of glacier-inhabiting Cryobacterium strains.</title>
        <authorList>
            <person name="Liu Q."/>
            <person name="Xin Y.-H."/>
        </authorList>
    </citation>
    <scope>NUCLEOTIDE SEQUENCE [LARGE SCALE GENOMIC DNA]</scope>
    <source>
        <strain evidence="1 2">TMT2-48-2</strain>
    </source>
</reference>
<dbReference type="Gene3D" id="3.40.960.10">
    <property type="entry name" value="VSR Endonuclease"/>
    <property type="match status" value="1"/>
</dbReference>
<protein>
    <recommendedName>
        <fullName evidence="3">DUF559 domain-containing protein</fullName>
    </recommendedName>
</protein>
<evidence type="ECO:0000313" key="1">
    <source>
        <dbReference type="EMBL" id="TFC79213.1"/>
    </source>
</evidence>
<evidence type="ECO:0008006" key="3">
    <source>
        <dbReference type="Google" id="ProtNLM"/>
    </source>
</evidence>
<gene>
    <name evidence="1" type="ORF">E3T23_11080</name>
</gene>
<dbReference type="SUPFAM" id="SSF52980">
    <property type="entry name" value="Restriction endonuclease-like"/>
    <property type="match status" value="1"/>
</dbReference>
<accession>A0A4R8XL56</accession>
<name>A0A4R8XL56_9MICO</name>
<sequence length="309" mass="34999">MTSRIPLPEGLGDQPFLVVEARDGEIGRSRLNGGDLWAPFWGIRAPVDAERSVENLCRAASLRMPPDAFFTHGTAAQILRLPLPYRLQSTRPLHVGYPAPMRAMDARYIVGHSVRMGAGELRVANGLNVTGPTRTWLDLAAKLSLLELVALGDHLVRWEHPLTTIAELKAAMERHPGRRGLKTARLALPLLRTRAESPRESILRVIIVLAGLPEPECNYEIFDSHGRFLARADLAYPHYKLMLEYQGDYHRTDRAQWRKDIRRVGSVEDVGWQMLQFTDDDLQRPTELTMRVERRLRARGWTGARESPP</sequence>